<protein>
    <submittedName>
        <fullName evidence="6">Nitrous oxide reductase periplasmic copper-binding protein NosD</fullName>
    </submittedName>
</protein>
<keyword evidence="3" id="KW-0833">Ubl conjugation pathway</keyword>
<feature type="transmembrane region" description="Helical" evidence="4">
    <location>
        <begin position="6"/>
        <end position="25"/>
    </location>
</feature>
<keyword evidence="4" id="KW-0812">Transmembrane</keyword>
<dbReference type="InterPro" id="IPR012334">
    <property type="entry name" value="Pectin_lyas_fold"/>
</dbReference>
<evidence type="ECO:0000256" key="2">
    <source>
        <dbReference type="ARBA" id="ARBA00022737"/>
    </source>
</evidence>
<accession>I6Z5B3</accession>
<keyword evidence="4" id="KW-0472">Membrane</keyword>
<dbReference type="PANTHER" id="PTHR22990:SF15">
    <property type="entry name" value="F-BOX ONLY PROTEIN 10"/>
    <property type="match status" value="1"/>
</dbReference>
<dbReference type="OrthoDB" id="9767990at2"/>
<dbReference type="RefSeq" id="WP_014855781.1">
    <property type="nucleotide sequence ID" value="NC_018178.1"/>
</dbReference>
<evidence type="ECO:0000259" key="5">
    <source>
        <dbReference type="Pfam" id="PF05048"/>
    </source>
</evidence>
<dbReference type="PANTHER" id="PTHR22990">
    <property type="entry name" value="F-BOX ONLY PROTEIN"/>
    <property type="match status" value="1"/>
</dbReference>
<dbReference type="SUPFAM" id="SSF51126">
    <property type="entry name" value="Pectin lyase-like"/>
    <property type="match status" value="1"/>
</dbReference>
<evidence type="ECO:0000256" key="4">
    <source>
        <dbReference type="SAM" id="Phobius"/>
    </source>
</evidence>
<feature type="domain" description="Periplasmic copper-binding protein NosD beta helix" evidence="5">
    <location>
        <begin position="90"/>
        <end position="158"/>
    </location>
</feature>
<dbReference type="HOGENOM" id="CLU_041882_1_1_10"/>
<dbReference type="InterPro" id="IPR022441">
    <property type="entry name" value="Para_beta_helix_rpt-2"/>
</dbReference>
<dbReference type="Pfam" id="PF05048">
    <property type="entry name" value="NosD"/>
    <property type="match status" value="2"/>
</dbReference>
<keyword evidence="7" id="KW-1185">Reference proteome</keyword>
<reference evidence="6 7" key="1">
    <citation type="journal article" date="2013" name="PLoS ONE">
        <title>Genomic analysis of Melioribacter roseus, facultatively anaerobic organotrophic bacterium representing a novel deep lineage within Bacteriodetes/Chlorobi group.</title>
        <authorList>
            <person name="Kadnikov V.V."/>
            <person name="Mardanov A.V."/>
            <person name="Podosokorskaya O.A."/>
            <person name="Gavrilov S.N."/>
            <person name="Kublanov I.V."/>
            <person name="Beletsky A.V."/>
            <person name="Bonch-Osmolovskaya E.A."/>
            <person name="Ravin N.V."/>
        </authorList>
    </citation>
    <scope>NUCLEOTIDE SEQUENCE [LARGE SCALE GENOMIC DNA]</scope>
    <source>
        <strain evidence="7">JCM 17771 / P3M-2</strain>
    </source>
</reference>
<name>I6Z5B3_MELRP</name>
<comment type="pathway">
    <text evidence="1">Protein modification; protein ubiquitination.</text>
</comment>
<dbReference type="SMART" id="SM00710">
    <property type="entry name" value="PbH1"/>
    <property type="match status" value="10"/>
</dbReference>
<dbReference type="STRING" id="1191523.MROS_1106"/>
<feature type="domain" description="Periplasmic copper-binding protein NosD beta helix" evidence="5">
    <location>
        <begin position="164"/>
        <end position="349"/>
    </location>
</feature>
<dbReference type="EMBL" id="CP003557">
    <property type="protein sequence ID" value="AFN74345.1"/>
    <property type="molecule type" value="Genomic_DNA"/>
</dbReference>
<evidence type="ECO:0000256" key="3">
    <source>
        <dbReference type="ARBA" id="ARBA00022786"/>
    </source>
</evidence>
<evidence type="ECO:0000256" key="1">
    <source>
        <dbReference type="ARBA" id="ARBA00004906"/>
    </source>
</evidence>
<dbReference type="InterPro" id="IPR007742">
    <property type="entry name" value="NosD_dom"/>
</dbReference>
<dbReference type="InterPro" id="IPR051550">
    <property type="entry name" value="SCF-Subunits/Alg-Epimerases"/>
</dbReference>
<evidence type="ECO:0000313" key="7">
    <source>
        <dbReference type="Proteomes" id="UP000009011"/>
    </source>
</evidence>
<sequence>MLSANGIYKILFIIVFFQICCPLYGRTYTVGKNRDFNKISDAVHYARDNDTLLIEAGYYAEGAIVVDKKLTLLGIGYPIISGENKYEILRIVASGVTVKNILFKNAGVSFIDDNSAVRLDSVSNCVIENNKFYDNFFAIYLAQSRDCIIRNNVIKAANKKQTTSANGIHLWYCKNIVVDHNLIEGHRDGIYFEFVVKSVIENNTSRNNLRYGLHFMFSDSCIYTDNNFINNKAGVAVMFTRNVEMKRNNFENNWGAASYGLLLKEIYDSIIEDNTFKKNTCGIYYESCGRVKTANNLFLNNGWAIRLMANSMDNVFTKNKFIDNTFDVATNSSRNFNTFEYNYWNKYDGYDLDRDGLGDVPYRPVNLFSYLVVKNPPLLILLRSLFIELLNYSERIMPVITPSELTDNKPLMNKDYDTVK</sequence>
<dbReference type="PATRIC" id="fig|1191523.3.peg.1170"/>
<dbReference type="KEGG" id="mro:MROS_1106"/>
<gene>
    <name evidence="6" type="ordered locus">MROS_1106</name>
</gene>
<dbReference type="eggNOG" id="COG3420">
    <property type="taxonomic scope" value="Bacteria"/>
</dbReference>
<dbReference type="AlphaFoldDB" id="I6Z5B3"/>
<dbReference type="InterPro" id="IPR006626">
    <property type="entry name" value="PbH1"/>
</dbReference>
<dbReference type="NCBIfam" id="TIGR04247">
    <property type="entry name" value="NosD_copper_fam"/>
    <property type="match status" value="1"/>
</dbReference>
<keyword evidence="4" id="KW-1133">Transmembrane helix</keyword>
<dbReference type="NCBIfam" id="TIGR03804">
    <property type="entry name" value="para_beta_helix"/>
    <property type="match status" value="2"/>
</dbReference>
<evidence type="ECO:0000313" key="6">
    <source>
        <dbReference type="EMBL" id="AFN74345.1"/>
    </source>
</evidence>
<dbReference type="Proteomes" id="UP000009011">
    <property type="component" value="Chromosome"/>
</dbReference>
<dbReference type="InterPro" id="IPR026464">
    <property type="entry name" value="NosD_copper_fam"/>
</dbReference>
<keyword evidence="2" id="KW-0677">Repeat</keyword>
<dbReference type="InterPro" id="IPR011050">
    <property type="entry name" value="Pectin_lyase_fold/virulence"/>
</dbReference>
<organism evidence="6 7">
    <name type="scientific">Melioribacter roseus (strain DSM 23840 / JCM 17771 / VKM B-2668 / P3M-2)</name>
    <dbReference type="NCBI Taxonomy" id="1191523"/>
    <lineage>
        <taxon>Bacteria</taxon>
        <taxon>Pseudomonadati</taxon>
        <taxon>Ignavibacteriota</taxon>
        <taxon>Ignavibacteria</taxon>
        <taxon>Ignavibacteriales</taxon>
        <taxon>Melioribacteraceae</taxon>
        <taxon>Melioribacter</taxon>
    </lineage>
</organism>
<dbReference type="Gene3D" id="2.160.20.10">
    <property type="entry name" value="Single-stranded right-handed beta-helix, Pectin lyase-like"/>
    <property type="match status" value="2"/>
</dbReference>
<proteinExistence type="predicted"/>